<name>A0A8H5JYW1_9HYPO</name>
<comment type="caution">
    <text evidence="2">The sequence shown here is derived from an EMBL/GenBank/DDBJ whole genome shotgun (WGS) entry which is preliminary data.</text>
</comment>
<feature type="region of interest" description="Disordered" evidence="1">
    <location>
        <begin position="137"/>
        <end position="238"/>
    </location>
</feature>
<protein>
    <submittedName>
        <fullName evidence="2">Uncharacterized protein</fullName>
    </submittedName>
</protein>
<feature type="region of interest" description="Disordered" evidence="1">
    <location>
        <begin position="33"/>
        <end position="52"/>
    </location>
</feature>
<keyword evidence="3" id="KW-1185">Reference proteome</keyword>
<feature type="compositionally biased region" description="Basic and acidic residues" evidence="1">
    <location>
        <begin position="147"/>
        <end position="160"/>
    </location>
</feature>
<sequence length="238" mass="26019">MGSHGTRRKVRLDFMESCFESMEVRSARDISWKVGDSSELGRNEEKNETDETAMVSWQTWQLLLPRLASLAPAQSLQESGQRETGKKPKKVKISCLQQTLNKTSSSLISTPQTINIIQQNSALISNMDSEDVDWKGLTTLEDGHDDDEAKKPVKHLRENENTQNPTDPVPDIPDEDPSEDLHDQKPPEAEIPEGENTISDPGDPNTNATTEEQPIANTPGPSSSQAGSGAQNTGSGQG</sequence>
<evidence type="ECO:0000313" key="2">
    <source>
        <dbReference type="EMBL" id="KAF5563833.1"/>
    </source>
</evidence>
<dbReference type="EMBL" id="JAAOAO010000082">
    <property type="protein sequence ID" value="KAF5563833.1"/>
    <property type="molecule type" value="Genomic_DNA"/>
</dbReference>
<dbReference type="AlphaFoldDB" id="A0A8H5JYW1"/>
<proteinExistence type="predicted"/>
<dbReference type="Proteomes" id="UP000574317">
    <property type="component" value="Unassembled WGS sequence"/>
</dbReference>
<evidence type="ECO:0000256" key="1">
    <source>
        <dbReference type="SAM" id="MobiDB-lite"/>
    </source>
</evidence>
<gene>
    <name evidence="2" type="ORF">FNAPI_2443</name>
</gene>
<feature type="compositionally biased region" description="Polar residues" evidence="1">
    <location>
        <begin position="196"/>
        <end position="216"/>
    </location>
</feature>
<organism evidence="2 3">
    <name type="scientific">Fusarium napiforme</name>
    <dbReference type="NCBI Taxonomy" id="42672"/>
    <lineage>
        <taxon>Eukaryota</taxon>
        <taxon>Fungi</taxon>
        <taxon>Dikarya</taxon>
        <taxon>Ascomycota</taxon>
        <taxon>Pezizomycotina</taxon>
        <taxon>Sordariomycetes</taxon>
        <taxon>Hypocreomycetidae</taxon>
        <taxon>Hypocreales</taxon>
        <taxon>Nectriaceae</taxon>
        <taxon>Fusarium</taxon>
        <taxon>Fusarium fujikuroi species complex</taxon>
    </lineage>
</organism>
<accession>A0A8H5JYW1</accession>
<feature type="compositionally biased region" description="Low complexity" evidence="1">
    <location>
        <begin position="218"/>
        <end position="238"/>
    </location>
</feature>
<feature type="compositionally biased region" description="Basic and acidic residues" evidence="1">
    <location>
        <begin position="179"/>
        <end position="188"/>
    </location>
</feature>
<reference evidence="2 3" key="1">
    <citation type="submission" date="2020-05" db="EMBL/GenBank/DDBJ databases">
        <title>Identification and distribution of gene clusters putatively required for synthesis of sphingolipid metabolism inhibitors in phylogenetically diverse species of the filamentous fungus Fusarium.</title>
        <authorList>
            <person name="Kim H.-S."/>
            <person name="Busman M."/>
            <person name="Brown D.W."/>
            <person name="Divon H."/>
            <person name="Uhlig S."/>
            <person name="Proctor R.H."/>
        </authorList>
    </citation>
    <scope>NUCLEOTIDE SEQUENCE [LARGE SCALE GENOMIC DNA]</scope>
    <source>
        <strain evidence="2 3">NRRL 25196</strain>
    </source>
</reference>
<evidence type="ECO:0000313" key="3">
    <source>
        <dbReference type="Proteomes" id="UP000574317"/>
    </source>
</evidence>